<protein>
    <submittedName>
        <fullName evidence="1">Uncharacterized protein</fullName>
    </submittedName>
</protein>
<proteinExistence type="predicted"/>
<dbReference type="InterPro" id="IPR007999">
    <property type="entry name" value="DUF745"/>
</dbReference>
<evidence type="ECO:0000313" key="2">
    <source>
        <dbReference type="Proteomes" id="UP001162156"/>
    </source>
</evidence>
<gene>
    <name evidence="1" type="ORF">NQ314_013222</name>
</gene>
<dbReference type="AlphaFoldDB" id="A0AAV8X7N0"/>
<dbReference type="Proteomes" id="UP001162156">
    <property type="component" value="Unassembled WGS sequence"/>
</dbReference>
<keyword evidence="2" id="KW-1185">Reference proteome</keyword>
<evidence type="ECO:0000313" key="1">
    <source>
        <dbReference type="EMBL" id="KAJ8934732.1"/>
    </source>
</evidence>
<dbReference type="Pfam" id="PF05335">
    <property type="entry name" value="DUF745"/>
    <property type="match status" value="1"/>
</dbReference>
<comment type="caution">
    <text evidence="1">The sequence shown here is derived from an EMBL/GenBank/DDBJ whole genome shotgun (WGS) entry which is preliminary data.</text>
</comment>
<dbReference type="EMBL" id="JANEYF010003677">
    <property type="protein sequence ID" value="KAJ8934732.1"/>
    <property type="molecule type" value="Genomic_DNA"/>
</dbReference>
<sequence length="69" mass="6969">MVAEAKQRVAHILGELENAVSDLHETEASAYKAAESAQIAQSNAAAAGLAVASASAKGTQSGASGYYHH</sequence>
<reference evidence="1" key="1">
    <citation type="journal article" date="2023" name="Insect Mol. Biol.">
        <title>Genome sequencing provides insights into the evolution of gene families encoding plant cell wall-degrading enzymes in longhorned beetles.</title>
        <authorList>
            <person name="Shin N.R."/>
            <person name="Okamura Y."/>
            <person name="Kirsch R."/>
            <person name="Pauchet Y."/>
        </authorList>
    </citation>
    <scope>NUCLEOTIDE SEQUENCE</scope>
    <source>
        <strain evidence="1">RBIC_L_NR</strain>
    </source>
</reference>
<name>A0AAV8X7N0_9CUCU</name>
<organism evidence="1 2">
    <name type="scientific">Rhamnusium bicolor</name>
    <dbReference type="NCBI Taxonomy" id="1586634"/>
    <lineage>
        <taxon>Eukaryota</taxon>
        <taxon>Metazoa</taxon>
        <taxon>Ecdysozoa</taxon>
        <taxon>Arthropoda</taxon>
        <taxon>Hexapoda</taxon>
        <taxon>Insecta</taxon>
        <taxon>Pterygota</taxon>
        <taxon>Neoptera</taxon>
        <taxon>Endopterygota</taxon>
        <taxon>Coleoptera</taxon>
        <taxon>Polyphaga</taxon>
        <taxon>Cucujiformia</taxon>
        <taxon>Chrysomeloidea</taxon>
        <taxon>Cerambycidae</taxon>
        <taxon>Lepturinae</taxon>
        <taxon>Rhagiini</taxon>
        <taxon>Rhamnusium</taxon>
    </lineage>
</organism>
<accession>A0AAV8X7N0</accession>